<feature type="transmembrane region" description="Helical" evidence="4">
    <location>
        <begin position="142"/>
        <end position="168"/>
    </location>
</feature>
<name>A0A932ZW20_UNCTE</name>
<feature type="transmembrane region" description="Helical" evidence="4">
    <location>
        <begin position="293"/>
        <end position="311"/>
    </location>
</feature>
<reference evidence="6" key="1">
    <citation type="submission" date="2020-07" db="EMBL/GenBank/DDBJ databases">
        <title>Huge and variable diversity of episymbiotic CPR bacteria and DPANN archaea in groundwater ecosystems.</title>
        <authorList>
            <person name="He C.Y."/>
            <person name="Keren R."/>
            <person name="Whittaker M."/>
            <person name="Farag I.F."/>
            <person name="Doudna J."/>
            <person name="Cate J.H.D."/>
            <person name="Banfield J.F."/>
        </authorList>
    </citation>
    <scope>NUCLEOTIDE SEQUENCE</scope>
    <source>
        <strain evidence="6">NC_groundwater_1370_Ag_S-0.2um_69_93</strain>
    </source>
</reference>
<evidence type="ECO:0000259" key="5">
    <source>
        <dbReference type="PROSITE" id="PS50850"/>
    </source>
</evidence>
<feature type="transmembrane region" description="Helical" evidence="4">
    <location>
        <begin position="228"/>
        <end position="250"/>
    </location>
</feature>
<dbReference type="GO" id="GO:0022857">
    <property type="term" value="F:transmembrane transporter activity"/>
    <property type="evidence" value="ECO:0007669"/>
    <property type="project" value="InterPro"/>
</dbReference>
<feature type="transmembrane region" description="Helical" evidence="4">
    <location>
        <begin position="174"/>
        <end position="193"/>
    </location>
</feature>
<accession>A0A932ZW20</accession>
<feature type="transmembrane region" description="Helical" evidence="4">
    <location>
        <begin position="317"/>
        <end position="338"/>
    </location>
</feature>
<gene>
    <name evidence="6" type="ORF">HY618_02240</name>
</gene>
<evidence type="ECO:0000256" key="4">
    <source>
        <dbReference type="SAM" id="Phobius"/>
    </source>
</evidence>
<comment type="caution">
    <text evidence="6">The sequence shown here is derived from an EMBL/GenBank/DDBJ whole genome shotgun (WGS) entry which is preliminary data.</text>
</comment>
<organism evidence="6 7">
    <name type="scientific">Tectimicrobiota bacterium</name>
    <dbReference type="NCBI Taxonomy" id="2528274"/>
    <lineage>
        <taxon>Bacteria</taxon>
        <taxon>Pseudomonadati</taxon>
        <taxon>Nitrospinota/Tectimicrobiota group</taxon>
        <taxon>Candidatus Tectimicrobiota</taxon>
    </lineage>
</organism>
<sequence length="419" mass="44486">MTTDTSPKPRIYYGWFILASCFIFMAIGMSARNAFGLFLKPMIEDFQLSRAAVSLPVSLSLILYGVSQPIGGLLIRRYGARTVIIWGAALTCLGILGMSTVRSIWGVYFFFGLLVGMGGIGNSFTAYTPLVTSWFQERRGTALSIVSSGTSVGQLTLLPLFALLIAGMGWRQTFLVTGAAFTLVMLPLALFALRDQPTPGAAAGGASAHPSAAPYDLPWAQCLHKTPFVLLAASFFTCGFTVTVMGVHWVPFATDVGFPAALAAAAFALGGGLNTVGGLVVGPLSDKLGRKVPLSWVYMFRGVGFFVFIFFKNDLTVWLVPMMIGLTWIATVPLTAALTGDFFGPRNVAVLFGLVSLSHQLGAGLAAWLAGYIYDVTGSYNIAFALAGYLCYQAALLVSLIKECEGHAARAAETAAARA</sequence>
<dbReference type="InterPro" id="IPR011701">
    <property type="entry name" value="MFS"/>
</dbReference>
<feature type="domain" description="Major facilitator superfamily (MFS) profile" evidence="5">
    <location>
        <begin position="16"/>
        <end position="406"/>
    </location>
</feature>
<dbReference type="Pfam" id="PF07690">
    <property type="entry name" value="MFS_1"/>
    <property type="match status" value="1"/>
</dbReference>
<dbReference type="InterPro" id="IPR020846">
    <property type="entry name" value="MFS_dom"/>
</dbReference>
<keyword evidence="1 4" id="KW-0812">Transmembrane</keyword>
<feature type="transmembrane region" description="Helical" evidence="4">
    <location>
        <begin position="350"/>
        <end position="374"/>
    </location>
</feature>
<dbReference type="Gene3D" id="1.20.1250.20">
    <property type="entry name" value="MFS general substrate transporter like domains"/>
    <property type="match status" value="2"/>
</dbReference>
<protein>
    <submittedName>
        <fullName evidence="6">MFS transporter</fullName>
    </submittedName>
</protein>
<dbReference type="PROSITE" id="PS50850">
    <property type="entry name" value="MFS"/>
    <property type="match status" value="1"/>
</dbReference>
<evidence type="ECO:0000313" key="7">
    <source>
        <dbReference type="Proteomes" id="UP000752292"/>
    </source>
</evidence>
<dbReference type="Proteomes" id="UP000752292">
    <property type="component" value="Unassembled WGS sequence"/>
</dbReference>
<feature type="transmembrane region" description="Helical" evidence="4">
    <location>
        <begin position="256"/>
        <end position="281"/>
    </location>
</feature>
<dbReference type="SUPFAM" id="SSF103473">
    <property type="entry name" value="MFS general substrate transporter"/>
    <property type="match status" value="1"/>
</dbReference>
<dbReference type="AlphaFoldDB" id="A0A932ZW20"/>
<dbReference type="EMBL" id="JACQRX010000099">
    <property type="protein sequence ID" value="MBI4251252.1"/>
    <property type="molecule type" value="Genomic_DNA"/>
</dbReference>
<feature type="transmembrane region" description="Helical" evidence="4">
    <location>
        <begin position="107"/>
        <end position="130"/>
    </location>
</feature>
<evidence type="ECO:0000256" key="1">
    <source>
        <dbReference type="ARBA" id="ARBA00022692"/>
    </source>
</evidence>
<evidence type="ECO:0000256" key="2">
    <source>
        <dbReference type="ARBA" id="ARBA00022989"/>
    </source>
</evidence>
<feature type="transmembrane region" description="Helical" evidence="4">
    <location>
        <begin position="51"/>
        <end position="75"/>
    </location>
</feature>
<proteinExistence type="predicted"/>
<dbReference type="PANTHER" id="PTHR11360:SF284">
    <property type="entry name" value="EG:103B4.3 PROTEIN-RELATED"/>
    <property type="match status" value="1"/>
</dbReference>
<evidence type="ECO:0000256" key="3">
    <source>
        <dbReference type="ARBA" id="ARBA00023136"/>
    </source>
</evidence>
<dbReference type="PANTHER" id="PTHR11360">
    <property type="entry name" value="MONOCARBOXYLATE TRANSPORTER"/>
    <property type="match status" value="1"/>
</dbReference>
<feature type="transmembrane region" description="Helical" evidence="4">
    <location>
        <begin position="12"/>
        <end position="31"/>
    </location>
</feature>
<dbReference type="CDD" id="cd17355">
    <property type="entry name" value="MFS_YcxA_like"/>
    <property type="match status" value="1"/>
</dbReference>
<keyword evidence="2 4" id="KW-1133">Transmembrane helix</keyword>
<evidence type="ECO:0000313" key="6">
    <source>
        <dbReference type="EMBL" id="MBI4251252.1"/>
    </source>
</evidence>
<keyword evidence="3 4" id="KW-0472">Membrane</keyword>
<feature type="transmembrane region" description="Helical" evidence="4">
    <location>
        <begin position="82"/>
        <end position="101"/>
    </location>
</feature>
<feature type="transmembrane region" description="Helical" evidence="4">
    <location>
        <begin position="380"/>
        <end position="401"/>
    </location>
</feature>
<dbReference type="InterPro" id="IPR050327">
    <property type="entry name" value="Proton-linked_MCT"/>
</dbReference>
<dbReference type="InterPro" id="IPR036259">
    <property type="entry name" value="MFS_trans_sf"/>
</dbReference>